<dbReference type="PROSITE" id="PS51318">
    <property type="entry name" value="TAT"/>
    <property type="match status" value="1"/>
</dbReference>
<dbReference type="PANTHER" id="PTHR12110">
    <property type="entry name" value="HYDROXYPYRUVATE ISOMERASE"/>
    <property type="match status" value="1"/>
</dbReference>
<proteinExistence type="predicted"/>
<dbReference type="Pfam" id="PF01261">
    <property type="entry name" value="AP_endonuc_2"/>
    <property type="match status" value="1"/>
</dbReference>
<dbReference type="RefSeq" id="WP_145283358.1">
    <property type="nucleotide sequence ID" value="NZ_CP036291.1"/>
</dbReference>
<dbReference type="InterPro" id="IPR050312">
    <property type="entry name" value="IolE/XylAMocC-like"/>
</dbReference>
<evidence type="ECO:0000313" key="3">
    <source>
        <dbReference type="Proteomes" id="UP000317429"/>
    </source>
</evidence>
<reference evidence="2 3" key="1">
    <citation type="submission" date="2019-02" db="EMBL/GenBank/DDBJ databases">
        <title>Deep-cultivation of Planctomycetes and their phenomic and genomic characterization uncovers novel biology.</title>
        <authorList>
            <person name="Wiegand S."/>
            <person name="Jogler M."/>
            <person name="Boedeker C."/>
            <person name="Pinto D."/>
            <person name="Vollmers J."/>
            <person name="Rivas-Marin E."/>
            <person name="Kohn T."/>
            <person name="Peeters S.H."/>
            <person name="Heuer A."/>
            <person name="Rast P."/>
            <person name="Oberbeckmann S."/>
            <person name="Bunk B."/>
            <person name="Jeske O."/>
            <person name="Meyerdierks A."/>
            <person name="Storesund J.E."/>
            <person name="Kallscheuer N."/>
            <person name="Luecker S."/>
            <person name="Lage O.M."/>
            <person name="Pohl T."/>
            <person name="Merkel B.J."/>
            <person name="Hornburger P."/>
            <person name="Mueller R.-W."/>
            <person name="Bruemmer F."/>
            <person name="Labrenz M."/>
            <person name="Spormann A.M."/>
            <person name="Op den Camp H."/>
            <person name="Overmann J."/>
            <person name="Amann R."/>
            <person name="Jetten M.S.M."/>
            <person name="Mascher T."/>
            <person name="Medema M.H."/>
            <person name="Devos D.P."/>
            <person name="Kaster A.-K."/>
            <person name="Ovreas L."/>
            <person name="Rohde M."/>
            <person name="Galperin M.Y."/>
            <person name="Jogler C."/>
        </authorList>
    </citation>
    <scope>NUCLEOTIDE SEQUENCE [LARGE SCALE GENOMIC DNA]</scope>
    <source>
        <strain evidence="2 3">Pla175</strain>
    </source>
</reference>
<dbReference type="SUPFAM" id="SSF51658">
    <property type="entry name" value="Xylose isomerase-like"/>
    <property type="match status" value="1"/>
</dbReference>
<organism evidence="2 3">
    <name type="scientific">Pirellulimonas nuda</name>
    <dbReference type="NCBI Taxonomy" id="2528009"/>
    <lineage>
        <taxon>Bacteria</taxon>
        <taxon>Pseudomonadati</taxon>
        <taxon>Planctomycetota</taxon>
        <taxon>Planctomycetia</taxon>
        <taxon>Pirellulales</taxon>
        <taxon>Lacipirellulaceae</taxon>
        <taxon>Pirellulimonas</taxon>
    </lineage>
</organism>
<dbReference type="OrthoDB" id="248282at2"/>
<dbReference type="AlphaFoldDB" id="A0A518DAI7"/>
<sequence length="309" mass="33852">MSDIKHLSILGHGLDRRAFLGRSLAAAAAVGMSGRLVGAAPVSAKRPPVCAFIKFVQSLSYDDMAAGIAEIGFDGIESTVREGGHVQPERVEDDLPKQLEAVKKQGMDITIMCTDVLGLDQPLTEKVLRTGASLGIKKYRMGFYRYDPKRGVMEQLSEIRPRLKELAALNRELGLAAVYQNHSGADFVGAPIWDLRMLLEGIPTSEVGSAFDIRHATVEAGLAWPLNYDVIKPHIGAVFAKDFVWDGKKAKHVPLGQGRVDPEFFTMHLNSGIDCPVSLHVEYLGEGDAQENMAALKRDYGVLSKWLKR</sequence>
<keyword evidence="3" id="KW-1185">Reference proteome</keyword>
<protein>
    <submittedName>
        <fullName evidence="2">Xylose isomerase-like TIM barrel</fullName>
    </submittedName>
</protein>
<dbReference type="Proteomes" id="UP000317429">
    <property type="component" value="Chromosome"/>
</dbReference>
<dbReference type="PANTHER" id="PTHR12110:SF41">
    <property type="entry name" value="INOSOSE DEHYDRATASE"/>
    <property type="match status" value="1"/>
</dbReference>
<dbReference type="InterPro" id="IPR036237">
    <property type="entry name" value="Xyl_isomerase-like_sf"/>
</dbReference>
<dbReference type="EMBL" id="CP036291">
    <property type="protein sequence ID" value="QDU88436.1"/>
    <property type="molecule type" value="Genomic_DNA"/>
</dbReference>
<name>A0A518DAI7_9BACT</name>
<dbReference type="GO" id="GO:0016853">
    <property type="term" value="F:isomerase activity"/>
    <property type="evidence" value="ECO:0007669"/>
    <property type="project" value="UniProtKB-KW"/>
</dbReference>
<feature type="domain" description="Xylose isomerase-like TIM barrel" evidence="1">
    <location>
        <begin position="68"/>
        <end position="297"/>
    </location>
</feature>
<gene>
    <name evidence="2" type="ORF">Pla175_18140</name>
</gene>
<keyword evidence="2" id="KW-0413">Isomerase</keyword>
<accession>A0A518DAI7</accession>
<dbReference type="InterPro" id="IPR006311">
    <property type="entry name" value="TAT_signal"/>
</dbReference>
<evidence type="ECO:0000259" key="1">
    <source>
        <dbReference type="Pfam" id="PF01261"/>
    </source>
</evidence>
<dbReference type="InterPro" id="IPR013022">
    <property type="entry name" value="Xyl_isomerase-like_TIM-brl"/>
</dbReference>
<dbReference type="Gene3D" id="3.20.20.150">
    <property type="entry name" value="Divalent-metal-dependent TIM barrel enzymes"/>
    <property type="match status" value="1"/>
</dbReference>
<evidence type="ECO:0000313" key="2">
    <source>
        <dbReference type="EMBL" id="QDU88436.1"/>
    </source>
</evidence>
<dbReference type="KEGG" id="pnd:Pla175_18140"/>